<protein>
    <submittedName>
        <fullName evidence="1">Uncharacterized protein</fullName>
    </submittedName>
</protein>
<dbReference type="AlphaFoldDB" id="A0A368Z234"/>
<proteinExistence type="predicted"/>
<organism evidence="1 2">
    <name type="scientific">Phyllobacterium bourgognense</name>
    <dbReference type="NCBI Taxonomy" id="314236"/>
    <lineage>
        <taxon>Bacteria</taxon>
        <taxon>Pseudomonadati</taxon>
        <taxon>Pseudomonadota</taxon>
        <taxon>Alphaproteobacteria</taxon>
        <taxon>Hyphomicrobiales</taxon>
        <taxon>Phyllobacteriaceae</taxon>
        <taxon>Phyllobacterium</taxon>
    </lineage>
</organism>
<name>A0A368Z234_9HYPH</name>
<comment type="caution">
    <text evidence="1">The sequence shown here is derived from an EMBL/GenBank/DDBJ whole genome shotgun (WGS) entry which is preliminary data.</text>
</comment>
<reference evidence="1 2" key="1">
    <citation type="submission" date="2018-07" db="EMBL/GenBank/DDBJ databases">
        <title>Genomic Encyclopedia of Type Strains, Phase III (KMG-III): the genomes of soil and plant-associated and newly described type strains.</title>
        <authorList>
            <person name="Whitman W."/>
        </authorList>
    </citation>
    <scope>NUCLEOTIDE SEQUENCE [LARGE SCALE GENOMIC DNA]</scope>
    <source>
        <strain evidence="1 2">31-25a</strain>
    </source>
</reference>
<dbReference type="RefSeq" id="WP_114428984.1">
    <property type="nucleotide sequence ID" value="NZ_QPJM01000002.1"/>
</dbReference>
<dbReference type="OrthoDB" id="8116853at2"/>
<dbReference type="Proteomes" id="UP000253324">
    <property type="component" value="Unassembled WGS sequence"/>
</dbReference>
<gene>
    <name evidence="1" type="ORF">C7476_102496</name>
</gene>
<dbReference type="EMBL" id="QPJM01000002">
    <property type="protein sequence ID" value="RCW86513.1"/>
    <property type="molecule type" value="Genomic_DNA"/>
</dbReference>
<sequence length="94" mass="10047">MSNAVSVSFNTSKNLSKTRILLFIIPVVALAACASPEKKWVHSEEPVTPADKDMVQCKYQAAGSTAALAADSSARSKEEANLVNACMRAKGYKQ</sequence>
<evidence type="ECO:0000313" key="1">
    <source>
        <dbReference type="EMBL" id="RCW86513.1"/>
    </source>
</evidence>
<evidence type="ECO:0000313" key="2">
    <source>
        <dbReference type="Proteomes" id="UP000253324"/>
    </source>
</evidence>
<keyword evidence="2" id="KW-1185">Reference proteome</keyword>
<accession>A0A368Z234</accession>